<accession>A0A6A4LIQ6</accession>
<comment type="caution">
    <text evidence="3">The sequence shown here is derived from an EMBL/GenBank/DDBJ whole genome shotgun (WGS) entry which is preliminary data.</text>
</comment>
<dbReference type="AlphaFoldDB" id="A0A6A4LIQ6"/>
<dbReference type="InterPro" id="IPR019557">
    <property type="entry name" value="AminoTfrase-like_pln_mobile"/>
</dbReference>
<feature type="compositionally biased region" description="Basic and acidic residues" evidence="1">
    <location>
        <begin position="90"/>
        <end position="101"/>
    </location>
</feature>
<name>A0A6A4LIQ6_9ERIC</name>
<dbReference type="OrthoDB" id="1728830at2759"/>
<evidence type="ECO:0000313" key="3">
    <source>
        <dbReference type="EMBL" id="KAE9458240.1"/>
    </source>
</evidence>
<organism evidence="3 4">
    <name type="scientific">Rhododendron williamsianum</name>
    <dbReference type="NCBI Taxonomy" id="262921"/>
    <lineage>
        <taxon>Eukaryota</taxon>
        <taxon>Viridiplantae</taxon>
        <taxon>Streptophyta</taxon>
        <taxon>Embryophyta</taxon>
        <taxon>Tracheophyta</taxon>
        <taxon>Spermatophyta</taxon>
        <taxon>Magnoliopsida</taxon>
        <taxon>eudicotyledons</taxon>
        <taxon>Gunneridae</taxon>
        <taxon>Pentapetalae</taxon>
        <taxon>asterids</taxon>
        <taxon>Ericales</taxon>
        <taxon>Ericaceae</taxon>
        <taxon>Ericoideae</taxon>
        <taxon>Rhodoreae</taxon>
        <taxon>Rhododendron</taxon>
    </lineage>
</organism>
<proteinExistence type="predicted"/>
<dbReference type="Pfam" id="PF10536">
    <property type="entry name" value="PMD"/>
    <property type="match status" value="1"/>
</dbReference>
<keyword evidence="4" id="KW-1185">Reference proteome</keyword>
<evidence type="ECO:0000256" key="1">
    <source>
        <dbReference type="SAM" id="MobiDB-lite"/>
    </source>
</evidence>
<evidence type="ECO:0000259" key="2">
    <source>
        <dbReference type="Pfam" id="PF10536"/>
    </source>
</evidence>
<dbReference type="EMBL" id="QEFC01001422">
    <property type="protein sequence ID" value="KAE9458240.1"/>
    <property type="molecule type" value="Genomic_DNA"/>
</dbReference>
<dbReference type="Proteomes" id="UP000428333">
    <property type="component" value="Linkage Group LG06"/>
</dbReference>
<feature type="non-terminal residue" evidence="3">
    <location>
        <position position="1"/>
    </location>
</feature>
<feature type="compositionally biased region" description="Basic and acidic residues" evidence="1">
    <location>
        <begin position="120"/>
        <end position="132"/>
    </location>
</feature>
<sequence>MDEDFESFARFLRPCELVNLRIFELVGFDSLERYLPHRVAMRFGMDQDLPGLVPRFNDIPEVAWENYSRPIKDGRLEPMEKRAFTMSLRKPPEEPKGKNVENDALGTPTKRKRVNAAKSDGNDEKSNIKSPEKSLQIPKGKNVENDVLHTHPKRKSVNKVAKPVGKDKHKLVDSAGKRMSGNGKHFLCPEPQIPSSLTVDNVAGKKMEYQSSDRISSDGVSIANNGGNISTQSTTDISGLEVRTSKLERVFAQLKVERLGLKVSQTVDNVAGKKMEYQVEHGKNTLRGEAMIGGSQRPCANVIESSDKIPCDWVSIANNGGNISVKVSLTAANVAGKKMEYQVEHGKNTTRGEAIIGGSHRPCANVIESSDRIPSDGVSIANNGGHISTQSTTDILSGLEVRTSKLEIVVAQLKAERLGVKVFKT</sequence>
<reference evidence="3 4" key="1">
    <citation type="journal article" date="2019" name="Genome Biol. Evol.">
        <title>The Rhododendron genome and chromosomal organization provide insight into shared whole-genome duplications across the heath family (Ericaceae).</title>
        <authorList>
            <person name="Soza V.L."/>
            <person name="Lindsley D."/>
            <person name="Waalkes A."/>
            <person name="Ramage E."/>
            <person name="Patwardhan R.P."/>
            <person name="Burton J.N."/>
            <person name="Adey A."/>
            <person name="Kumar A."/>
            <person name="Qiu R."/>
            <person name="Shendure J."/>
            <person name="Hall B."/>
        </authorList>
    </citation>
    <scope>NUCLEOTIDE SEQUENCE [LARGE SCALE GENOMIC DNA]</scope>
    <source>
        <strain evidence="3">RSF 1966-606</strain>
    </source>
</reference>
<protein>
    <recommendedName>
        <fullName evidence="2">Aminotransferase-like plant mobile domain-containing protein</fullName>
    </recommendedName>
</protein>
<gene>
    <name evidence="3" type="ORF">C3L33_09853</name>
</gene>
<evidence type="ECO:0000313" key="4">
    <source>
        <dbReference type="Proteomes" id="UP000428333"/>
    </source>
</evidence>
<feature type="region of interest" description="Disordered" evidence="1">
    <location>
        <begin position="86"/>
        <end position="143"/>
    </location>
</feature>
<feature type="domain" description="Aminotransferase-like plant mobile" evidence="2">
    <location>
        <begin position="20"/>
        <end position="76"/>
    </location>
</feature>